<accession>A0A8H7Q2E5</accession>
<dbReference type="EMBL" id="JAEPRA010000006">
    <property type="protein sequence ID" value="KAG2184035.1"/>
    <property type="molecule type" value="Genomic_DNA"/>
</dbReference>
<evidence type="ECO:0000313" key="2">
    <source>
        <dbReference type="EMBL" id="KAG2184035.1"/>
    </source>
</evidence>
<sequence length="81" mass="9230">MSVFSFVVKNPALAPLFVIAGAGCVGAVSFPAWMLMKHPDITVNRANGHPWEKIQQDQNTKLLNMHKEFFENRRNMKKPTF</sequence>
<dbReference type="PANTHER" id="PTHR14256">
    <property type="entry name" value="NADH-UBIQUINONE OXIDOREDUCTASE MLRQ SUBUNIT"/>
    <property type="match status" value="1"/>
</dbReference>
<keyword evidence="1" id="KW-1133">Transmembrane helix</keyword>
<dbReference type="PANTHER" id="PTHR14256:SF1">
    <property type="entry name" value="GEO09626P1"/>
    <property type="match status" value="1"/>
</dbReference>
<dbReference type="Proteomes" id="UP000612746">
    <property type="component" value="Unassembled WGS sequence"/>
</dbReference>
<keyword evidence="1" id="KW-0472">Membrane</keyword>
<evidence type="ECO:0000256" key="1">
    <source>
        <dbReference type="SAM" id="Phobius"/>
    </source>
</evidence>
<protein>
    <submittedName>
        <fullName evidence="2">Uncharacterized protein</fullName>
    </submittedName>
</protein>
<keyword evidence="3" id="KW-1185">Reference proteome</keyword>
<dbReference type="Pfam" id="PF06522">
    <property type="entry name" value="B12D"/>
    <property type="match status" value="1"/>
</dbReference>
<dbReference type="AlphaFoldDB" id="A0A8H7Q2E5"/>
<keyword evidence="1" id="KW-0812">Transmembrane</keyword>
<dbReference type="InterPro" id="IPR010530">
    <property type="entry name" value="B12D"/>
</dbReference>
<dbReference type="OrthoDB" id="5511684at2759"/>
<name>A0A8H7Q2E5_9FUNG</name>
<feature type="transmembrane region" description="Helical" evidence="1">
    <location>
        <begin position="12"/>
        <end position="35"/>
    </location>
</feature>
<evidence type="ECO:0000313" key="3">
    <source>
        <dbReference type="Proteomes" id="UP000612746"/>
    </source>
</evidence>
<proteinExistence type="predicted"/>
<organism evidence="2 3">
    <name type="scientific">Umbelopsis vinacea</name>
    <dbReference type="NCBI Taxonomy" id="44442"/>
    <lineage>
        <taxon>Eukaryota</taxon>
        <taxon>Fungi</taxon>
        <taxon>Fungi incertae sedis</taxon>
        <taxon>Mucoromycota</taxon>
        <taxon>Mucoromycotina</taxon>
        <taxon>Umbelopsidomycetes</taxon>
        <taxon>Umbelopsidales</taxon>
        <taxon>Umbelopsidaceae</taxon>
        <taxon>Umbelopsis</taxon>
    </lineage>
</organism>
<reference evidence="2" key="1">
    <citation type="submission" date="2020-12" db="EMBL/GenBank/DDBJ databases">
        <title>Metabolic potential, ecology and presence of endohyphal bacteria is reflected in genomic diversity of Mucoromycotina.</title>
        <authorList>
            <person name="Muszewska A."/>
            <person name="Okrasinska A."/>
            <person name="Steczkiewicz K."/>
            <person name="Drgas O."/>
            <person name="Orlowska M."/>
            <person name="Perlinska-Lenart U."/>
            <person name="Aleksandrzak-Piekarczyk T."/>
            <person name="Szatraj K."/>
            <person name="Zielenkiewicz U."/>
            <person name="Pilsyk S."/>
            <person name="Malc E."/>
            <person name="Mieczkowski P."/>
            <person name="Kruszewska J.S."/>
            <person name="Biernat P."/>
            <person name="Pawlowska J."/>
        </authorList>
    </citation>
    <scope>NUCLEOTIDE SEQUENCE</scope>
    <source>
        <strain evidence="2">WA0000051536</strain>
    </source>
</reference>
<comment type="caution">
    <text evidence="2">The sequence shown here is derived from an EMBL/GenBank/DDBJ whole genome shotgun (WGS) entry which is preliminary data.</text>
</comment>
<gene>
    <name evidence="2" type="ORF">INT44_009046</name>
</gene>